<dbReference type="AlphaFoldDB" id="A0AAW2Z5A0"/>
<organism evidence="1 2">
    <name type="scientific">Acrasis kona</name>
    <dbReference type="NCBI Taxonomy" id="1008807"/>
    <lineage>
        <taxon>Eukaryota</taxon>
        <taxon>Discoba</taxon>
        <taxon>Heterolobosea</taxon>
        <taxon>Tetramitia</taxon>
        <taxon>Eutetramitia</taxon>
        <taxon>Acrasidae</taxon>
        <taxon>Acrasis</taxon>
    </lineage>
</organism>
<evidence type="ECO:0000313" key="1">
    <source>
        <dbReference type="EMBL" id="KAL0483832.1"/>
    </source>
</evidence>
<gene>
    <name evidence="1" type="ORF">AKO1_014037</name>
</gene>
<keyword evidence="2" id="KW-1185">Reference proteome</keyword>
<name>A0AAW2Z5A0_9EUKA</name>
<dbReference type="Proteomes" id="UP001431209">
    <property type="component" value="Unassembled WGS sequence"/>
</dbReference>
<sequence length="332" mass="38331">MCAKEDSAATIIQCAAMRMIALKMMSFQRIHHENNTSEQCQDEDRLLAIPDVWVTSFEITVKEPPVAFYVLSNSNKGCFFLENVALVDKEGQLLAHSGENEPEEWVRSKLDKLPTESMFKESSLIDKYHFKKEEASQLFYVDDVEVVGERISFFFNNGSRQDVYQEKKNVRVYVSDEQERTNYLHLHNWHFAFGEEVPKFCINYVEEVPDKVQKHVQNRILNQRISTTPINKTKIKKITAMKTLTFKKKMQVIESNEKAEKTLRTPLSELPPNCTPEKLKTKLPQHCAVGTVKLKLKPNENICTTPRCNKTARRKTTKKAPPTALPLLSFDM</sequence>
<reference evidence="1 2" key="1">
    <citation type="submission" date="2024-03" db="EMBL/GenBank/DDBJ databases">
        <title>The Acrasis kona genome and developmental transcriptomes reveal deep origins of eukaryotic multicellular pathways.</title>
        <authorList>
            <person name="Sheikh S."/>
            <person name="Fu C.-J."/>
            <person name="Brown M.W."/>
            <person name="Baldauf S.L."/>
        </authorList>
    </citation>
    <scope>NUCLEOTIDE SEQUENCE [LARGE SCALE GENOMIC DNA]</scope>
    <source>
        <strain evidence="1 2">ATCC MYA-3509</strain>
    </source>
</reference>
<protein>
    <submittedName>
        <fullName evidence="1">CTP synthase</fullName>
    </submittedName>
</protein>
<evidence type="ECO:0000313" key="2">
    <source>
        <dbReference type="Proteomes" id="UP001431209"/>
    </source>
</evidence>
<comment type="caution">
    <text evidence="1">The sequence shown here is derived from an EMBL/GenBank/DDBJ whole genome shotgun (WGS) entry which is preliminary data.</text>
</comment>
<proteinExistence type="predicted"/>
<dbReference type="EMBL" id="JAOPGA020000995">
    <property type="protein sequence ID" value="KAL0483832.1"/>
    <property type="molecule type" value="Genomic_DNA"/>
</dbReference>
<accession>A0AAW2Z5A0</accession>